<accession>A0A0M6WYV7</accession>
<name>A0A0M6WYV7_9FIRM</name>
<sequence length="260" mass="28266">MATISEYDSSSIGVLFSSLNSGRTNTSTMFGTSDLLGINYSDYATIRNGSYTKLMKAYYKKAASDDSSSSSVSAATSTSKDSSKTLANIESAADDLKKASEALRTNGDKSLFTKKQTTDKDGKVSYEYDTDKIYKAVSDFVDSYNKMLKEGGDSNTNNILRSTKSMVNLTKANSNMLSKVGITIGTDNKLSIDETAFKKADMNTVKSLFHTTDGFGYQTSVQAGMIESYAKSEAEKANTYNKSGLYTYNYTTGEIYNTTT</sequence>
<reference evidence="2" key="1">
    <citation type="submission" date="2015-05" db="EMBL/GenBank/DDBJ databases">
        <authorList>
            <consortium name="Pathogen Informatics"/>
        </authorList>
    </citation>
    <scope>NUCLEOTIDE SEQUENCE [LARGE SCALE GENOMIC DNA]</scope>
    <source>
        <strain evidence="2">L1-83</strain>
    </source>
</reference>
<dbReference type="AlphaFoldDB" id="A0A0M6WYV7"/>
<organism evidence="1 2">
    <name type="scientific">Roseburia inulinivorans</name>
    <dbReference type="NCBI Taxonomy" id="360807"/>
    <lineage>
        <taxon>Bacteria</taxon>
        <taxon>Bacillati</taxon>
        <taxon>Bacillota</taxon>
        <taxon>Clostridia</taxon>
        <taxon>Lachnospirales</taxon>
        <taxon>Lachnospiraceae</taxon>
        <taxon>Roseburia</taxon>
    </lineage>
</organism>
<gene>
    <name evidence="1" type="ORF">RIL183_30141</name>
</gene>
<protein>
    <submittedName>
        <fullName evidence="1">Uncharacterized protein</fullName>
    </submittedName>
</protein>
<proteinExistence type="predicted"/>
<dbReference type="STRING" id="360807.ERS852392_03246"/>
<evidence type="ECO:0000313" key="2">
    <source>
        <dbReference type="Proteomes" id="UP000049828"/>
    </source>
</evidence>
<dbReference type="EMBL" id="CVRS01000096">
    <property type="protein sequence ID" value="CRL41887.1"/>
    <property type="molecule type" value="Genomic_DNA"/>
</dbReference>
<dbReference type="RefSeq" id="WP_261292302.1">
    <property type="nucleotide sequence ID" value="NZ_CATWND010000010.1"/>
</dbReference>
<keyword evidence="2" id="KW-1185">Reference proteome</keyword>
<dbReference type="Proteomes" id="UP000049828">
    <property type="component" value="Unassembled WGS sequence"/>
</dbReference>
<evidence type="ECO:0000313" key="1">
    <source>
        <dbReference type="EMBL" id="CRL41887.1"/>
    </source>
</evidence>